<dbReference type="RefSeq" id="WP_046524193.1">
    <property type="nucleotide sequence ID" value="NZ_LAYY01000013.1"/>
</dbReference>
<dbReference type="OrthoDB" id="2680239at2"/>
<name>A0A0M2SU19_9BACI</name>
<dbReference type="PATRIC" id="fig|1408103.3.peg.2911"/>
<organism evidence="1 2">
    <name type="scientific">Mesobacillus campisalis</name>
    <dbReference type="NCBI Taxonomy" id="1408103"/>
    <lineage>
        <taxon>Bacteria</taxon>
        <taxon>Bacillati</taxon>
        <taxon>Bacillota</taxon>
        <taxon>Bacilli</taxon>
        <taxon>Bacillales</taxon>
        <taxon>Bacillaceae</taxon>
        <taxon>Mesobacillus</taxon>
    </lineage>
</organism>
<gene>
    <name evidence="1" type="ORF">WQ57_12935</name>
</gene>
<proteinExistence type="predicted"/>
<evidence type="ECO:0008006" key="3">
    <source>
        <dbReference type="Google" id="ProtNLM"/>
    </source>
</evidence>
<accession>A0A0M2SU19</accession>
<reference evidence="1 2" key="1">
    <citation type="submission" date="2015-04" db="EMBL/GenBank/DDBJ databases">
        <title>Taxonomic description and genome sequence of Bacillus campisalis sp. nov., a novel member of the genus Bacillus isolated from solar saltern.</title>
        <authorList>
            <person name="Mathan Kumar R."/>
            <person name="Kaur G."/>
            <person name="Kumar A."/>
            <person name="Singh N.K."/>
            <person name="Kaur N."/>
            <person name="Kumar N."/>
            <person name="Mayilraj S."/>
        </authorList>
    </citation>
    <scope>NUCLEOTIDE SEQUENCE [LARGE SCALE GENOMIC DNA]</scope>
    <source>
        <strain evidence="1 2">SA2-6</strain>
    </source>
</reference>
<dbReference type="Pfam" id="PF14178">
    <property type="entry name" value="YppF"/>
    <property type="match status" value="1"/>
</dbReference>
<keyword evidence="2" id="KW-1185">Reference proteome</keyword>
<evidence type="ECO:0000313" key="2">
    <source>
        <dbReference type="Proteomes" id="UP000034166"/>
    </source>
</evidence>
<dbReference type="AlphaFoldDB" id="A0A0M2SU19"/>
<dbReference type="InterPro" id="IPR025553">
    <property type="entry name" value="YppF"/>
</dbReference>
<protein>
    <recommendedName>
        <fullName evidence="3">YppF-like protein</fullName>
    </recommendedName>
</protein>
<sequence length="65" mass="7557">MNVHELTLKFIQVRNHTPEHANDLLDFAKKAYVHNEISFSDYRILVRELELRGAANTPENAHQNS</sequence>
<dbReference type="Proteomes" id="UP000034166">
    <property type="component" value="Unassembled WGS sequence"/>
</dbReference>
<evidence type="ECO:0000313" key="1">
    <source>
        <dbReference type="EMBL" id="KKK37633.1"/>
    </source>
</evidence>
<dbReference type="EMBL" id="LAYY01000013">
    <property type="protein sequence ID" value="KKK37633.1"/>
    <property type="molecule type" value="Genomic_DNA"/>
</dbReference>
<comment type="caution">
    <text evidence="1">The sequence shown here is derived from an EMBL/GenBank/DDBJ whole genome shotgun (WGS) entry which is preliminary data.</text>
</comment>